<evidence type="ECO:0000313" key="3">
    <source>
        <dbReference type="Proteomes" id="UP000772434"/>
    </source>
</evidence>
<evidence type="ECO:0000256" key="1">
    <source>
        <dbReference type="SAM" id="SignalP"/>
    </source>
</evidence>
<feature type="signal peptide" evidence="1">
    <location>
        <begin position="1"/>
        <end position="30"/>
    </location>
</feature>
<evidence type="ECO:0000313" key="2">
    <source>
        <dbReference type="EMBL" id="KAF9062377.1"/>
    </source>
</evidence>
<accession>A0A9P5PFR1</accession>
<dbReference type="Proteomes" id="UP000772434">
    <property type="component" value="Unassembled WGS sequence"/>
</dbReference>
<comment type="caution">
    <text evidence="2">The sequence shown here is derived from an EMBL/GenBank/DDBJ whole genome shotgun (WGS) entry which is preliminary data.</text>
</comment>
<gene>
    <name evidence="2" type="ORF">BDP27DRAFT_1336749</name>
</gene>
<sequence>MFVLSVFHFSCPVFLFSCASFFTNWVATRADFSRVLILTLSCASHNTCCRCFLGLAPLHTPRRRVSPRKSSPRIQLPFSPLTNAVSISSPDPAIIYNLFLPSLPHTSNQPSPFYFPPHRHLRTHFTSIAALGHIGIYTVMHSVMDHGSSCRTRTMRTWSHHRHYSALRAVCMRTWHGPYIDLAHPKNCRHGSLFALRAPLPPLGRLPS</sequence>
<keyword evidence="1" id="KW-0732">Signal</keyword>
<evidence type="ECO:0008006" key="4">
    <source>
        <dbReference type="Google" id="ProtNLM"/>
    </source>
</evidence>
<proteinExistence type="predicted"/>
<feature type="chain" id="PRO_5040376948" description="Secreted protein" evidence="1">
    <location>
        <begin position="31"/>
        <end position="208"/>
    </location>
</feature>
<dbReference type="AlphaFoldDB" id="A0A9P5PFR1"/>
<name>A0A9P5PFR1_9AGAR</name>
<feature type="non-terminal residue" evidence="2">
    <location>
        <position position="208"/>
    </location>
</feature>
<dbReference type="EMBL" id="JADNRY010000174">
    <property type="protein sequence ID" value="KAF9062377.1"/>
    <property type="molecule type" value="Genomic_DNA"/>
</dbReference>
<protein>
    <recommendedName>
        <fullName evidence="4">Secreted protein</fullName>
    </recommendedName>
</protein>
<reference evidence="2" key="1">
    <citation type="submission" date="2020-11" db="EMBL/GenBank/DDBJ databases">
        <authorList>
            <consortium name="DOE Joint Genome Institute"/>
            <person name="Ahrendt S."/>
            <person name="Riley R."/>
            <person name="Andreopoulos W."/>
            <person name="Labutti K."/>
            <person name="Pangilinan J."/>
            <person name="Ruiz-Duenas F.J."/>
            <person name="Barrasa J.M."/>
            <person name="Sanchez-Garcia M."/>
            <person name="Camarero S."/>
            <person name="Miyauchi S."/>
            <person name="Serrano A."/>
            <person name="Linde D."/>
            <person name="Babiker R."/>
            <person name="Drula E."/>
            <person name="Ayuso-Fernandez I."/>
            <person name="Pacheco R."/>
            <person name="Padilla G."/>
            <person name="Ferreira P."/>
            <person name="Barriuso J."/>
            <person name="Kellner H."/>
            <person name="Castanera R."/>
            <person name="Alfaro M."/>
            <person name="Ramirez L."/>
            <person name="Pisabarro A.G."/>
            <person name="Kuo A."/>
            <person name="Tritt A."/>
            <person name="Lipzen A."/>
            <person name="He G."/>
            <person name="Yan M."/>
            <person name="Ng V."/>
            <person name="Cullen D."/>
            <person name="Martin F."/>
            <person name="Rosso M.-N."/>
            <person name="Henrissat B."/>
            <person name="Hibbett D."/>
            <person name="Martinez A.T."/>
            <person name="Grigoriev I.V."/>
        </authorList>
    </citation>
    <scope>NUCLEOTIDE SEQUENCE</scope>
    <source>
        <strain evidence="2">AH 40177</strain>
    </source>
</reference>
<organism evidence="2 3">
    <name type="scientific">Rhodocollybia butyracea</name>
    <dbReference type="NCBI Taxonomy" id="206335"/>
    <lineage>
        <taxon>Eukaryota</taxon>
        <taxon>Fungi</taxon>
        <taxon>Dikarya</taxon>
        <taxon>Basidiomycota</taxon>
        <taxon>Agaricomycotina</taxon>
        <taxon>Agaricomycetes</taxon>
        <taxon>Agaricomycetidae</taxon>
        <taxon>Agaricales</taxon>
        <taxon>Marasmiineae</taxon>
        <taxon>Omphalotaceae</taxon>
        <taxon>Rhodocollybia</taxon>
    </lineage>
</organism>
<keyword evidence="3" id="KW-1185">Reference proteome</keyword>